<name>A0A1T4UL21_9GAMM</name>
<evidence type="ECO:0000313" key="3">
    <source>
        <dbReference type="Proteomes" id="UP000191116"/>
    </source>
</evidence>
<dbReference type="Proteomes" id="UP000191116">
    <property type="component" value="Unassembled WGS sequence"/>
</dbReference>
<dbReference type="PROSITE" id="PS51257">
    <property type="entry name" value="PROKAR_LIPOPROTEIN"/>
    <property type="match status" value="1"/>
</dbReference>
<reference evidence="1 4" key="2">
    <citation type="submission" date="2024-01" db="EMBL/GenBank/DDBJ databases">
        <title>Active colonisers of the gastrointestinal tract of Atlantic salmon farmed in a warm water region.</title>
        <authorList>
            <person name="Bowman J.P."/>
        </authorList>
    </citation>
    <scope>NUCLEOTIDE SEQUENCE [LARGE SCALE GENOMIC DNA]</scope>
    <source>
        <strain evidence="1 4">S3MW1</strain>
    </source>
</reference>
<reference evidence="2 3" key="1">
    <citation type="submission" date="2017-02" db="EMBL/GenBank/DDBJ databases">
        <authorList>
            <person name="Peterson S.W."/>
        </authorList>
    </citation>
    <scope>NUCLEOTIDE SEQUENCE [LARGE SCALE GENOMIC DNA]</scope>
    <source>
        <strain evidence="2 3">CECT 9189</strain>
    </source>
</reference>
<keyword evidence="4" id="KW-1185">Reference proteome</keyword>
<dbReference type="EMBL" id="FUWP01000026">
    <property type="protein sequence ID" value="SKA53397.1"/>
    <property type="molecule type" value="Genomic_DNA"/>
</dbReference>
<evidence type="ECO:0000313" key="4">
    <source>
        <dbReference type="Proteomes" id="UP001306119"/>
    </source>
</evidence>
<accession>A0A1T4UL21</accession>
<dbReference type="OrthoDB" id="5823041at2"/>
<proteinExistence type="predicted"/>
<evidence type="ECO:0008006" key="5">
    <source>
        <dbReference type="Google" id="ProtNLM"/>
    </source>
</evidence>
<organism evidence="2 3">
    <name type="scientific">Photobacterium toruni</name>
    <dbReference type="NCBI Taxonomy" id="1935446"/>
    <lineage>
        <taxon>Bacteria</taxon>
        <taxon>Pseudomonadati</taxon>
        <taxon>Pseudomonadota</taxon>
        <taxon>Gammaproteobacteria</taxon>
        <taxon>Vibrionales</taxon>
        <taxon>Vibrionaceae</taxon>
        <taxon>Photobacterium</taxon>
    </lineage>
</organism>
<protein>
    <recommendedName>
        <fullName evidence="5">Lipoprotein</fullName>
    </recommendedName>
</protein>
<evidence type="ECO:0000313" key="1">
    <source>
        <dbReference type="EMBL" id="MEC6830326.1"/>
    </source>
</evidence>
<gene>
    <name evidence="2" type="ORF">CZ814_03409</name>
    <name evidence="1" type="ORF">VXS06_00780</name>
</gene>
<evidence type="ECO:0000313" key="2">
    <source>
        <dbReference type="EMBL" id="SKA53397.1"/>
    </source>
</evidence>
<dbReference type="Proteomes" id="UP001306119">
    <property type="component" value="Unassembled WGS sequence"/>
</dbReference>
<dbReference type="RefSeq" id="WP_080176124.1">
    <property type="nucleotide sequence ID" value="NZ_AP024855.1"/>
</dbReference>
<dbReference type="AlphaFoldDB" id="A0A1T4UL21"/>
<dbReference type="EMBL" id="JAYXUG010000001">
    <property type="protein sequence ID" value="MEC6830326.1"/>
    <property type="molecule type" value="Genomic_DNA"/>
</dbReference>
<sequence>MKKNIFVTALLLATGCDITTETLQPPTAQDIEMCQQRIAAKTNYKVTAMSDNHLDNNAKDNRGWVYVNYQKDNNRGYLKFRCNAAYVEVWAAGAAMWTGL</sequence>